<dbReference type="Proteomes" id="UP001249851">
    <property type="component" value="Unassembled WGS sequence"/>
</dbReference>
<feature type="region of interest" description="Disordered" evidence="1">
    <location>
        <begin position="140"/>
        <end position="221"/>
    </location>
</feature>
<proteinExistence type="predicted"/>
<gene>
    <name evidence="2" type="ORF">P5673_020885</name>
</gene>
<sequence length="324" mass="37098">MKIMFRINAMVLIDMNHNYDLTFRTGIICRIITMVYIDKNQISSQSKYNQCMLKKNRIKLIFKLCPCIPHDFLRVPNNFIMKTQSFAWAQFSSPIEKISEISDEGHSDDCLKAHHPRFKPRNSKDSDDYYSDDFLKAHYAPSKPRNSRDSDDDYSDDFLKADHTSPKGKNLQNSDDFLKDCSSSSQSSIHSTCSSDESSWMEEAIETEKKHDTQSEDSSDDEEINVLKDKIQIANDLDHSNNDNGSGEIFCSLSGTVKDLIHVHCSPYQAVTGKIYCLKQQQATVLTACNLLMIYYNYISCFKKLQVRNCPLPTGLKLRENTAC</sequence>
<reference evidence="2" key="1">
    <citation type="journal article" date="2023" name="G3 (Bethesda)">
        <title>Whole genome assembly and annotation of the endangered Caribbean coral Acropora cervicornis.</title>
        <authorList>
            <person name="Selwyn J.D."/>
            <person name="Vollmer S.V."/>
        </authorList>
    </citation>
    <scope>NUCLEOTIDE SEQUENCE</scope>
    <source>
        <strain evidence="2">K2</strain>
    </source>
</reference>
<evidence type="ECO:0000256" key="1">
    <source>
        <dbReference type="SAM" id="MobiDB-lite"/>
    </source>
</evidence>
<feature type="compositionally biased region" description="Low complexity" evidence="1">
    <location>
        <begin position="182"/>
        <end position="195"/>
    </location>
</feature>
<dbReference type="EMBL" id="JARQWQ010000052">
    <property type="protein sequence ID" value="KAK2557034.1"/>
    <property type="molecule type" value="Genomic_DNA"/>
</dbReference>
<evidence type="ECO:0000313" key="3">
    <source>
        <dbReference type="Proteomes" id="UP001249851"/>
    </source>
</evidence>
<reference evidence="2" key="2">
    <citation type="journal article" date="2023" name="Science">
        <title>Genomic signatures of disease resistance in endangered staghorn corals.</title>
        <authorList>
            <person name="Vollmer S.V."/>
            <person name="Selwyn J.D."/>
            <person name="Despard B.A."/>
            <person name="Roesel C.L."/>
        </authorList>
    </citation>
    <scope>NUCLEOTIDE SEQUENCE</scope>
    <source>
        <strain evidence="2">K2</strain>
    </source>
</reference>
<dbReference type="AlphaFoldDB" id="A0AAD9Q9F0"/>
<evidence type="ECO:0000313" key="2">
    <source>
        <dbReference type="EMBL" id="KAK2557034.1"/>
    </source>
</evidence>
<protein>
    <submittedName>
        <fullName evidence="2">Uncharacterized protein</fullName>
    </submittedName>
</protein>
<accession>A0AAD9Q9F0</accession>
<comment type="caution">
    <text evidence="2">The sequence shown here is derived from an EMBL/GenBank/DDBJ whole genome shotgun (WGS) entry which is preliminary data.</text>
</comment>
<organism evidence="2 3">
    <name type="scientific">Acropora cervicornis</name>
    <name type="common">Staghorn coral</name>
    <dbReference type="NCBI Taxonomy" id="6130"/>
    <lineage>
        <taxon>Eukaryota</taxon>
        <taxon>Metazoa</taxon>
        <taxon>Cnidaria</taxon>
        <taxon>Anthozoa</taxon>
        <taxon>Hexacorallia</taxon>
        <taxon>Scleractinia</taxon>
        <taxon>Astrocoeniina</taxon>
        <taxon>Acroporidae</taxon>
        <taxon>Acropora</taxon>
    </lineage>
</organism>
<name>A0AAD9Q9F0_ACRCE</name>
<keyword evidence="3" id="KW-1185">Reference proteome</keyword>